<reference evidence="1" key="1">
    <citation type="submission" date="2019-10" db="EMBL/GenBank/DDBJ databases">
        <authorList>
            <consortium name="DOE Joint Genome Institute"/>
            <person name="Kuo A."/>
            <person name="Miyauchi S."/>
            <person name="Kiss E."/>
            <person name="Drula E."/>
            <person name="Kohler A."/>
            <person name="Sanchez-Garcia M."/>
            <person name="Andreopoulos B."/>
            <person name="Barry K.W."/>
            <person name="Bonito G."/>
            <person name="Buee M."/>
            <person name="Carver A."/>
            <person name="Chen C."/>
            <person name="Cichocki N."/>
            <person name="Clum A."/>
            <person name="Culley D."/>
            <person name="Crous P.W."/>
            <person name="Fauchery L."/>
            <person name="Girlanda M."/>
            <person name="Hayes R."/>
            <person name="Keri Z."/>
            <person name="LaButti K."/>
            <person name="Lipzen A."/>
            <person name="Lombard V."/>
            <person name="Magnuson J."/>
            <person name="Maillard F."/>
            <person name="Morin E."/>
            <person name="Murat C."/>
            <person name="Nolan M."/>
            <person name="Ohm R."/>
            <person name="Pangilinan J."/>
            <person name="Pereira M."/>
            <person name="Perotto S."/>
            <person name="Peter M."/>
            <person name="Riley R."/>
            <person name="Sitrit Y."/>
            <person name="Stielow B."/>
            <person name="Szollosi G."/>
            <person name="Zifcakova L."/>
            <person name="Stursova M."/>
            <person name="Spatafora J.W."/>
            <person name="Tedersoo L."/>
            <person name="Vaario L.-M."/>
            <person name="Yamada A."/>
            <person name="Yan M."/>
            <person name="Wang P."/>
            <person name="Xu J."/>
            <person name="Bruns T."/>
            <person name="Baldrian P."/>
            <person name="Vilgalys R."/>
            <person name="Henrissat B."/>
            <person name="Grigoriev I.V."/>
            <person name="Hibbett D."/>
            <person name="Nagy L.G."/>
            <person name="Martin F.M."/>
        </authorList>
    </citation>
    <scope>NUCLEOTIDE SEQUENCE</scope>
    <source>
        <strain evidence="1">Prilba</strain>
    </source>
</reference>
<proteinExistence type="predicted"/>
<sequence length="206" mass="23434">MSLSAALIEIQDSSHIWMFHSARDSRNPLPGPVVHANEASMIELELAKPVQYSSTQMIRMTATPRLQTRSPIQCEFEVEYLRHVARRYPPFENSYQERARKSDDTKVTLEEFEDENSPQNLSAWHQTIPAQFSNFCGVPSVSGPSKKISTGRYADGIWQGRNGRMMAPFTSPQDIRMTGDFDESANALCILYRKGVKNRDQPTFKC</sequence>
<accession>A0A9P5JZ75</accession>
<evidence type="ECO:0000313" key="1">
    <source>
        <dbReference type="EMBL" id="KAF8473086.1"/>
    </source>
</evidence>
<gene>
    <name evidence="1" type="ORF">DFH94DRAFT_807587</name>
</gene>
<reference evidence="1" key="2">
    <citation type="journal article" date="2020" name="Nat. Commun.">
        <title>Large-scale genome sequencing of mycorrhizal fungi provides insights into the early evolution of symbiotic traits.</title>
        <authorList>
            <person name="Miyauchi S."/>
            <person name="Kiss E."/>
            <person name="Kuo A."/>
            <person name="Drula E."/>
            <person name="Kohler A."/>
            <person name="Sanchez-Garcia M."/>
            <person name="Morin E."/>
            <person name="Andreopoulos B."/>
            <person name="Barry K.W."/>
            <person name="Bonito G."/>
            <person name="Buee M."/>
            <person name="Carver A."/>
            <person name="Chen C."/>
            <person name="Cichocki N."/>
            <person name="Clum A."/>
            <person name="Culley D."/>
            <person name="Crous P.W."/>
            <person name="Fauchery L."/>
            <person name="Girlanda M."/>
            <person name="Hayes R.D."/>
            <person name="Keri Z."/>
            <person name="LaButti K."/>
            <person name="Lipzen A."/>
            <person name="Lombard V."/>
            <person name="Magnuson J."/>
            <person name="Maillard F."/>
            <person name="Murat C."/>
            <person name="Nolan M."/>
            <person name="Ohm R.A."/>
            <person name="Pangilinan J."/>
            <person name="Pereira M.F."/>
            <person name="Perotto S."/>
            <person name="Peter M."/>
            <person name="Pfister S."/>
            <person name="Riley R."/>
            <person name="Sitrit Y."/>
            <person name="Stielow J.B."/>
            <person name="Szollosi G."/>
            <person name="Zifcakova L."/>
            <person name="Stursova M."/>
            <person name="Spatafora J.W."/>
            <person name="Tedersoo L."/>
            <person name="Vaario L.M."/>
            <person name="Yamada A."/>
            <person name="Yan M."/>
            <person name="Wang P."/>
            <person name="Xu J."/>
            <person name="Bruns T."/>
            <person name="Baldrian P."/>
            <person name="Vilgalys R."/>
            <person name="Dunand C."/>
            <person name="Henrissat B."/>
            <person name="Grigoriev I.V."/>
            <person name="Hibbett D."/>
            <person name="Nagy L.G."/>
            <person name="Martin F.M."/>
        </authorList>
    </citation>
    <scope>NUCLEOTIDE SEQUENCE</scope>
    <source>
        <strain evidence="1">Prilba</strain>
    </source>
</reference>
<evidence type="ECO:0000313" key="2">
    <source>
        <dbReference type="Proteomes" id="UP000759537"/>
    </source>
</evidence>
<organism evidence="1 2">
    <name type="scientific">Russula ochroleuca</name>
    <dbReference type="NCBI Taxonomy" id="152965"/>
    <lineage>
        <taxon>Eukaryota</taxon>
        <taxon>Fungi</taxon>
        <taxon>Dikarya</taxon>
        <taxon>Basidiomycota</taxon>
        <taxon>Agaricomycotina</taxon>
        <taxon>Agaricomycetes</taxon>
        <taxon>Russulales</taxon>
        <taxon>Russulaceae</taxon>
        <taxon>Russula</taxon>
    </lineage>
</organism>
<dbReference type="OrthoDB" id="10571478at2759"/>
<name>A0A9P5JZ75_9AGAM</name>
<dbReference type="EMBL" id="WHVB01000019">
    <property type="protein sequence ID" value="KAF8473086.1"/>
    <property type="molecule type" value="Genomic_DNA"/>
</dbReference>
<dbReference type="AlphaFoldDB" id="A0A9P5JZ75"/>
<keyword evidence="2" id="KW-1185">Reference proteome</keyword>
<dbReference type="Proteomes" id="UP000759537">
    <property type="component" value="Unassembled WGS sequence"/>
</dbReference>
<comment type="caution">
    <text evidence="1">The sequence shown here is derived from an EMBL/GenBank/DDBJ whole genome shotgun (WGS) entry which is preliminary data.</text>
</comment>
<protein>
    <submittedName>
        <fullName evidence="1">Uncharacterized protein</fullName>
    </submittedName>
</protein>